<dbReference type="AlphaFoldDB" id="K2NT21"/>
<reference evidence="1 2" key="1">
    <citation type="journal article" date="2012" name="BMC Genomics">
        <title>Comparative genomic analysis of human infective Trypanosoma cruzi lineages with the bat-restricted subspecies T. cruzi marinkellei.</title>
        <authorList>
            <person name="Franzen O."/>
            <person name="Talavera-Lopez C."/>
            <person name="Ochaya S."/>
            <person name="Butler C.E."/>
            <person name="Messenger L.A."/>
            <person name="Lewis M.D."/>
            <person name="Llewellyn M.S."/>
            <person name="Marinkelle C.J."/>
            <person name="Tyler K.M."/>
            <person name="Miles M.A."/>
            <person name="Andersson B."/>
        </authorList>
    </citation>
    <scope>NUCLEOTIDE SEQUENCE [LARGE SCALE GENOMIC DNA]</scope>
    <source>
        <strain evidence="1 2">B7</strain>
    </source>
</reference>
<proteinExistence type="predicted"/>
<dbReference type="EMBL" id="AHKC01007473">
    <property type="protein sequence ID" value="EKF38136.1"/>
    <property type="molecule type" value="Genomic_DNA"/>
</dbReference>
<evidence type="ECO:0000313" key="1">
    <source>
        <dbReference type="EMBL" id="EKF38136.1"/>
    </source>
</evidence>
<evidence type="ECO:0000313" key="2">
    <source>
        <dbReference type="Proteomes" id="UP000007350"/>
    </source>
</evidence>
<accession>K2NT21</accession>
<protein>
    <submittedName>
        <fullName evidence="1">Uncharacterized protein</fullName>
    </submittedName>
</protein>
<feature type="non-terminal residue" evidence="1">
    <location>
        <position position="241"/>
    </location>
</feature>
<gene>
    <name evidence="1" type="ORF">MOQ_001657</name>
</gene>
<sequence>MFLLLHLLRTQRAWLGCHTHNRTAKLHGRLDNERSFTLSNRHHNFIPHTTTAITRLAVRYFFLSRKRQFLTLLGFRCDYTTTLIGTVQMCDVLRRGKKCLTAARTEKTTAWTCIHQMLSHVKRGKGSPTAETRRRFCTFAARVRGMCAHLCRLHPHTAVRAVHYFLATAHNVRSGAQTTTIRACSNRRRQKRSFGYRCLLRWGGGLPTGGSAGRRVRVIFLHFTSPSPTPPPLLLLLLPTH</sequence>
<dbReference type="Proteomes" id="UP000007350">
    <property type="component" value="Unassembled WGS sequence"/>
</dbReference>
<keyword evidence="2" id="KW-1185">Reference proteome</keyword>
<comment type="caution">
    <text evidence="1">The sequence shown here is derived from an EMBL/GenBank/DDBJ whole genome shotgun (WGS) entry which is preliminary data.</text>
</comment>
<organism evidence="1 2">
    <name type="scientific">Trypanosoma cruzi marinkellei</name>
    <dbReference type="NCBI Taxonomy" id="85056"/>
    <lineage>
        <taxon>Eukaryota</taxon>
        <taxon>Discoba</taxon>
        <taxon>Euglenozoa</taxon>
        <taxon>Kinetoplastea</taxon>
        <taxon>Metakinetoplastina</taxon>
        <taxon>Trypanosomatida</taxon>
        <taxon>Trypanosomatidae</taxon>
        <taxon>Trypanosoma</taxon>
        <taxon>Schizotrypanum</taxon>
    </lineage>
</organism>
<name>K2NT21_TRYCR</name>